<dbReference type="GO" id="GO:0016020">
    <property type="term" value="C:membrane"/>
    <property type="evidence" value="ECO:0007669"/>
    <property type="project" value="UniProtKB-SubCell"/>
</dbReference>
<feature type="domain" description="MARVEL" evidence="6">
    <location>
        <begin position="7"/>
        <end position="133"/>
    </location>
</feature>
<evidence type="ECO:0000313" key="8">
    <source>
        <dbReference type="Proteomes" id="UP000016935"/>
    </source>
</evidence>
<dbReference type="Proteomes" id="UP000016935">
    <property type="component" value="Unassembled WGS sequence"/>
</dbReference>
<organism evidence="7 8">
    <name type="scientific">Exserohilum turcicum (strain 28A)</name>
    <name type="common">Northern leaf blight fungus</name>
    <name type="synonym">Setosphaeria turcica</name>
    <dbReference type="NCBI Taxonomy" id="671987"/>
    <lineage>
        <taxon>Eukaryota</taxon>
        <taxon>Fungi</taxon>
        <taxon>Dikarya</taxon>
        <taxon>Ascomycota</taxon>
        <taxon>Pezizomycotina</taxon>
        <taxon>Dothideomycetes</taxon>
        <taxon>Pleosporomycetidae</taxon>
        <taxon>Pleosporales</taxon>
        <taxon>Pleosporineae</taxon>
        <taxon>Pleosporaceae</taxon>
        <taxon>Exserohilum</taxon>
    </lineage>
</organism>
<protein>
    <recommendedName>
        <fullName evidence="6">MARVEL domain-containing protein</fullName>
    </recommendedName>
</protein>
<evidence type="ECO:0000256" key="2">
    <source>
        <dbReference type="ARBA" id="ARBA00022692"/>
    </source>
</evidence>
<evidence type="ECO:0000256" key="1">
    <source>
        <dbReference type="ARBA" id="ARBA00004141"/>
    </source>
</evidence>
<feature type="transmembrane region" description="Helical" evidence="5">
    <location>
        <begin position="88"/>
        <end position="108"/>
    </location>
</feature>
<evidence type="ECO:0000256" key="4">
    <source>
        <dbReference type="ARBA" id="ARBA00023136"/>
    </source>
</evidence>
<dbReference type="GeneID" id="19400500"/>
<dbReference type="PANTHER" id="PTHR37451">
    <property type="entry name" value="MARVEL DOMAIN"/>
    <property type="match status" value="1"/>
</dbReference>
<dbReference type="RefSeq" id="XP_008023839.1">
    <property type="nucleotide sequence ID" value="XM_008025648.1"/>
</dbReference>
<name>R0KGJ2_EXST2</name>
<dbReference type="PANTHER" id="PTHR37451:SF1">
    <property type="entry name" value="MARVEL DOMAIN-CONTAINING PROTEIN"/>
    <property type="match status" value="1"/>
</dbReference>
<dbReference type="STRING" id="671987.R0KGJ2"/>
<gene>
    <name evidence="7" type="ORF">SETTUDRAFT_168318</name>
</gene>
<feature type="transmembrane region" description="Helical" evidence="5">
    <location>
        <begin position="120"/>
        <end position="141"/>
    </location>
</feature>
<evidence type="ECO:0000313" key="7">
    <source>
        <dbReference type="EMBL" id="EOA88399.1"/>
    </source>
</evidence>
<dbReference type="eggNOG" id="ENOG502S522">
    <property type="taxonomic scope" value="Eukaryota"/>
</dbReference>
<proteinExistence type="predicted"/>
<comment type="subcellular location">
    <subcellularLocation>
        <location evidence="1">Membrane</location>
        <topology evidence="1">Multi-pass membrane protein</topology>
    </subcellularLocation>
</comment>
<dbReference type="EMBL" id="KB908537">
    <property type="protein sequence ID" value="EOA88399.1"/>
    <property type="molecule type" value="Genomic_DNA"/>
</dbReference>
<reference evidence="7 8" key="1">
    <citation type="journal article" date="2012" name="PLoS Pathog.">
        <title>Diverse lifestyles and strategies of plant pathogenesis encoded in the genomes of eighteen Dothideomycetes fungi.</title>
        <authorList>
            <person name="Ohm R.A."/>
            <person name="Feau N."/>
            <person name="Henrissat B."/>
            <person name="Schoch C.L."/>
            <person name="Horwitz B.A."/>
            <person name="Barry K.W."/>
            <person name="Condon B.J."/>
            <person name="Copeland A.C."/>
            <person name="Dhillon B."/>
            <person name="Glaser F."/>
            <person name="Hesse C.N."/>
            <person name="Kosti I."/>
            <person name="LaButti K."/>
            <person name="Lindquist E.A."/>
            <person name="Lucas S."/>
            <person name="Salamov A.A."/>
            <person name="Bradshaw R.E."/>
            <person name="Ciuffetti L."/>
            <person name="Hamelin R.C."/>
            <person name="Kema G.H.J."/>
            <person name="Lawrence C."/>
            <person name="Scott J.A."/>
            <person name="Spatafora J.W."/>
            <person name="Turgeon B.G."/>
            <person name="de Wit P.J.G.M."/>
            <person name="Zhong S."/>
            <person name="Goodwin S.B."/>
            <person name="Grigoriev I.V."/>
        </authorList>
    </citation>
    <scope>NUCLEOTIDE SEQUENCE [LARGE SCALE GENOMIC DNA]</scope>
    <source>
        <strain evidence="8">28A</strain>
    </source>
</reference>
<sequence length="161" mass="17752">MKNWMLPVRAVQAVLSIVVLGLMAYVSSWWATHWRQSSPMEINYLIFAPAWSLLVLAPLILTSLSKFAHVAEKGAVKWALLGVEAMTMLFWLSGFVALGVFLSGRICFGMVCDVARASTAISAISWVVWSVTFSFGVIALLKERKAVANYASKEVKMHQGV</sequence>
<dbReference type="OrthoDB" id="2117453at2759"/>
<reference evidence="7 8" key="2">
    <citation type="journal article" date="2013" name="PLoS Genet.">
        <title>Comparative genome structure, secondary metabolite, and effector coding capacity across Cochliobolus pathogens.</title>
        <authorList>
            <person name="Condon B.J."/>
            <person name="Leng Y."/>
            <person name="Wu D."/>
            <person name="Bushley K.E."/>
            <person name="Ohm R.A."/>
            <person name="Otillar R."/>
            <person name="Martin J."/>
            <person name="Schackwitz W."/>
            <person name="Grimwood J."/>
            <person name="MohdZainudin N."/>
            <person name="Xue C."/>
            <person name="Wang R."/>
            <person name="Manning V.A."/>
            <person name="Dhillon B."/>
            <person name="Tu Z.J."/>
            <person name="Steffenson B.J."/>
            <person name="Salamov A."/>
            <person name="Sun H."/>
            <person name="Lowry S."/>
            <person name="LaButti K."/>
            <person name="Han J."/>
            <person name="Copeland A."/>
            <person name="Lindquist E."/>
            <person name="Barry K."/>
            <person name="Schmutz J."/>
            <person name="Baker S.E."/>
            <person name="Ciuffetti L.M."/>
            <person name="Grigoriev I.V."/>
            <person name="Zhong S."/>
            <person name="Turgeon B.G."/>
        </authorList>
    </citation>
    <scope>NUCLEOTIDE SEQUENCE [LARGE SCALE GENOMIC DNA]</scope>
    <source>
        <strain evidence="8">28A</strain>
    </source>
</reference>
<feature type="transmembrane region" description="Helical" evidence="5">
    <location>
        <begin position="44"/>
        <end position="68"/>
    </location>
</feature>
<evidence type="ECO:0000256" key="3">
    <source>
        <dbReference type="ARBA" id="ARBA00022989"/>
    </source>
</evidence>
<dbReference type="AlphaFoldDB" id="R0KGJ2"/>
<keyword evidence="4 5" id="KW-0472">Membrane</keyword>
<keyword evidence="2 5" id="KW-0812">Transmembrane</keyword>
<accession>R0KGJ2</accession>
<dbReference type="HOGENOM" id="CLU_109915_3_0_1"/>
<evidence type="ECO:0000259" key="6">
    <source>
        <dbReference type="Pfam" id="PF01284"/>
    </source>
</evidence>
<feature type="transmembrane region" description="Helical" evidence="5">
    <location>
        <begin position="12"/>
        <end position="32"/>
    </location>
</feature>
<evidence type="ECO:0000256" key="5">
    <source>
        <dbReference type="SAM" id="Phobius"/>
    </source>
</evidence>
<keyword evidence="8" id="KW-1185">Reference proteome</keyword>
<dbReference type="Pfam" id="PF01284">
    <property type="entry name" value="MARVEL"/>
    <property type="match status" value="1"/>
</dbReference>
<keyword evidence="3 5" id="KW-1133">Transmembrane helix</keyword>
<dbReference type="InterPro" id="IPR008253">
    <property type="entry name" value="Marvel"/>
</dbReference>